<evidence type="ECO:0000256" key="1">
    <source>
        <dbReference type="SAM" id="Phobius"/>
    </source>
</evidence>
<dbReference type="Proteomes" id="UP000269154">
    <property type="component" value="Unassembled WGS sequence"/>
</dbReference>
<reference evidence="2 3" key="1">
    <citation type="journal article" date="2018" name="ACS Chem. Biol.">
        <title>Ketoreductase domain dysfunction expands chemodiversity: malyngamide biosynthesis in the cyanobacterium Okeania hirsuta.</title>
        <authorList>
            <person name="Moss N.A."/>
            <person name="Leao T."/>
            <person name="Rankin M."/>
            <person name="McCullough T.M."/>
            <person name="Qu P."/>
            <person name="Korobeynikov A."/>
            <person name="Smith J.L."/>
            <person name="Gerwick L."/>
            <person name="Gerwick W.H."/>
        </authorList>
    </citation>
    <scope>NUCLEOTIDE SEQUENCE [LARGE SCALE GENOMIC DNA]</scope>
    <source>
        <strain evidence="2 3">PAB10Feb10-1</strain>
    </source>
</reference>
<keyword evidence="1" id="KW-0472">Membrane</keyword>
<gene>
    <name evidence="2" type="ORF">D5R40_32470</name>
</gene>
<protein>
    <submittedName>
        <fullName evidence="2">Uncharacterized protein</fullName>
    </submittedName>
</protein>
<sequence>MSETNNKKEDISLLQAWQKKIELANTNNIFCHSISFFVSEICLILLPSGIVLWFLTLIKPILGIEIYNNLLLIDENFNQESSALGKFN</sequence>
<dbReference type="RefSeq" id="WP_339379521.1">
    <property type="nucleotide sequence ID" value="NZ_CAWOLW010000382.1"/>
</dbReference>
<feature type="non-terminal residue" evidence="2">
    <location>
        <position position="88"/>
    </location>
</feature>
<evidence type="ECO:0000313" key="2">
    <source>
        <dbReference type="EMBL" id="RQH19438.1"/>
    </source>
</evidence>
<name>A0A3N6NTA5_9CYAN</name>
<dbReference type="EMBL" id="RCBY01000442">
    <property type="protein sequence ID" value="RQH19438.1"/>
    <property type="molecule type" value="Genomic_DNA"/>
</dbReference>
<keyword evidence="1" id="KW-1133">Transmembrane helix</keyword>
<proteinExistence type="predicted"/>
<dbReference type="AlphaFoldDB" id="A0A3N6NTA5"/>
<keyword evidence="3" id="KW-1185">Reference proteome</keyword>
<accession>A0A3N6NTA5</accession>
<feature type="transmembrane region" description="Helical" evidence="1">
    <location>
        <begin position="34"/>
        <end position="55"/>
    </location>
</feature>
<keyword evidence="1" id="KW-0812">Transmembrane</keyword>
<organism evidence="2 3">
    <name type="scientific">Okeania hirsuta</name>
    <dbReference type="NCBI Taxonomy" id="1458930"/>
    <lineage>
        <taxon>Bacteria</taxon>
        <taxon>Bacillati</taxon>
        <taxon>Cyanobacteriota</taxon>
        <taxon>Cyanophyceae</taxon>
        <taxon>Oscillatoriophycideae</taxon>
        <taxon>Oscillatoriales</taxon>
        <taxon>Microcoleaceae</taxon>
        <taxon>Okeania</taxon>
    </lineage>
</organism>
<evidence type="ECO:0000313" key="3">
    <source>
        <dbReference type="Proteomes" id="UP000269154"/>
    </source>
</evidence>
<comment type="caution">
    <text evidence="2">The sequence shown here is derived from an EMBL/GenBank/DDBJ whole genome shotgun (WGS) entry which is preliminary data.</text>
</comment>